<proteinExistence type="predicted"/>
<evidence type="ECO:0008006" key="4">
    <source>
        <dbReference type="Google" id="ProtNLM"/>
    </source>
</evidence>
<dbReference type="Proteomes" id="UP001224359">
    <property type="component" value="Unassembled WGS sequence"/>
</dbReference>
<reference evidence="2 3" key="1">
    <citation type="submission" date="2023-07" db="EMBL/GenBank/DDBJ databases">
        <title>Genomic Encyclopedia of Type Strains, Phase IV (KMG-IV): sequencing the most valuable type-strain genomes for metagenomic binning, comparative biology and taxonomic classification.</title>
        <authorList>
            <person name="Goeker M."/>
        </authorList>
    </citation>
    <scope>NUCLEOTIDE SEQUENCE [LARGE SCALE GENOMIC DNA]</scope>
    <source>
        <strain evidence="2 3">DSM 16460</strain>
    </source>
</reference>
<evidence type="ECO:0000256" key="1">
    <source>
        <dbReference type="SAM" id="MobiDB-lite"/>
    </source>
</evidence>
<dbReference type="Gene3D" id="3.60.21.10">
    <property type="match status" value="1"/>
</dbReference>
<dbReference type="RefSeq" id="WP_306974810.1">
    <property type="nucleotide sequence ID" value="NZ_JAUSTQ010000002.1"/>
</dbReference>
<keyword evidence="3" id="KW-1185">Reference proteome</keyword>
<evidence type="ECO:0000313" key="2">
    <source>
        <dbReference type="EMBL" id="MDQ0158819.1"/>
    </source>
</evidence>
<dbReference type="InterPro" id="IPR029052">
    <property type="entry name" value="Metallo-depent_PP-like"/>
</dbReference>
<name>A0ABT9VCZ9_9BACI</name>
<sequence length="419" mass="49162">MPKANQSTTPWNQDTIDRLFELKQSGEGFSEIAQTLSQEYNRRFTEVSVRRKYQRTNKHNQSASKPVKQASQQKSKQQQETTDYKETVEINQDGTQTSDKLVELSEMDMKDEEAVLKAHGYDPVEWQISKATSSKWHHHNKQDGTKTLYASKVVVKKQREQFDFDKLIDIVTQTPQVTVKPKYINHYPHYLNIPLFDMHFGVSDYEHYKSTQAKILSLLNRQYKEVLLLIGSDLFHHNDHRNRTASTREIEHAEMVEAWQDAITFYDPIIKEAIKRSGKVTAMYIKGNHDESLSWGFIKYLEAKYPHLEVDADFRERKVHMLGNNFVGANHGDKKKEKDLAENFATEFAEQWAKASNRDVFVGHLHSEWVLDKGGVMIRRLPTRNKIDQWHDDHGYTTAHKRFQVYEYTENDLETIYYV</sequence>
<evidence type="ECO:0000313" key="3">
    <source>
        <dbReference type="Proteomes" id="UP001224359"/>
    </source>
</evidence>
<dbReference type="SUPFAM" id="SSF56300">
    <property type="entry name" value="Metallo-dependent phosphatases"/>
    <property type="match status" value="1"/>
</dbReference>
<gene>
    <name evidence="2" type="ORF">J2S77_000775</name>
</gene>
<feature type="compositionally biased region" description="Low complexity" evidence="1">
    <location>
        <begin position="61"/>
        <end position="79"/>
    </location>
</feature>
<accession>A0ABT9VCZ9</accession>
<comment type="caution">
    <text evidence="2">The sequence shown here is derived from an EMBL/GenBank/DDBJ whole genome shotgun (WGS) entry which is preliminary data.</text>
</comment>
<feature type="region of interest" description="Disordered" evidence="1">
    <location>
        <begin position="48"/>
        <end position="97"/>
    </location>
</feature>
<organism evidence="2 3">
    <name type="scientific">Alkalibacillus salilacus</name>
    <dbReference type="NCBI Taxonomy" id="284582"/>
    <lineage>
        <taxon>Bacteria</taxon>
        <taxon>Bacillati</taxon>
        <taxon>Bacillota</taxon>
        <taxon>Bacilli</taxon>
        <taxon>Bacillales</taxon>
        <taxon>Bacillaceae</taxon>
        <taxon>Alkalibacillus</taxon>
    </lineage>
</organism>
<protein>
    <recommendedName>
        <fullName evidence="4">Calcineurin-like phosphoesterase domain-containing protein</fullName>
    </recommendedName>
</protein>
<dbReference type="EMBL" id="JAUSTQ010000002">
    <property type="protein sequence ID" value="MDQ0158819.1"/>
    <property type="molecule type" value="Genomic_DNA"/>
</dbReference>